<keyword evidence="8 11" id="KW-1133">Transmembrane helix</keyword>
<evidence type="ECO:0000256" key="5">
    <source>
        <dbReference type="ARBA" id="ARBA00022475"/>
    </source>
</evidence>
<dbReference type="InterPro" id="IPR003849">
    <property type="entry name" value="Preprotein_translocase_YajC"/>
</dbReference>
<evidence type="ECO:0000256" key="1">
    <source>
        <dbReference type="ARBA" id="ARBA00004162"/>
    </source>
</evidence>
<dbReference type="EMBL" id="PNIK01000040">
    <property type="protein sequence ID" value="PMP67740.1"/>
    <property type="molecule type" value="Genomic_DNA"/>
</dbReference>
<dbReference type="Proteomes" id="UP000235460">
    <property type="component" value="Unassembled WGS sequence"/>
</dbReference>
<dbReference type="PANTHER" id="PTHR33909">
    <property type="entry name" value="SEC TRANSLOCON ACCESSORY COMPLEX SUBUNIT YAJC"/>
    <property type="match status" value="1"/>
</dbReference>
<comment type="subcellular location">
    <subcellularLocation>
        <location evidence="1">Cell membrane</location>
        <topology evidence="1">Single-pass membrane protein</topology>
    </subcellularLocation>
</comment>
<organism evidence="12 13">
    <name type="scientific">Thermodesulfobacterium geofontis</name>
    <dbReference type="NCBI Taxonomy" id="1295609"/>
    <lineage>
        <taxon>Bacteria</taxon>
        <taxon>Pseudomonadati</taxon>
        <taxon>Thermodesulfobacteriota</taxon>
        <taxon>Thermodesulfobacteria</taxon>
        <taxon>Thermodesulfobacteriales</taxon>
        <taxon>Thermodesulfobacteriaceae</taxon>
        <taxon>Thermodesulfobacterium</taxon>
    </lineage>
</organism>
<evidence type="ECO:0000313" key="12">
    <source>
        <dbReference type="EMBL" id="PMP67740.1"/>
    </source>
</evidence>
<evidence type="ECO:0000256" key="4">
    <source>
        <dbReference type="ARBA" id="ARBA00022448"/>
    </source>
</evidence>
<dbReference type="SMART" id="SM01323">
    <property type="entry name" value="YajC"/>
    <property type="match status" value="1"/>
</dbReference>
<dbReference type="PANTHER" id="PTHR33909:SF1">
    <property type="entry name" value="SEC TRANSLOCON ACCESSORY COMPLEX SUBUNIT YAJC"/>
    <property type="match status" value="1"/>
</dbReference>
<dbReference type="GO" id="GO:0015031">
    <property type="term" value="P:protein transport"/>
    <property type="evidence" value="ECO:0007669"/>
    <property type="project" value="UniProtKB-KW"/>
</dbReference>
<proteinExistence type="inferred from homology"/>
<keyword evidence="9" id="KW-0811">Translocation</keyword>
<keyword evidence="5" id="KW-1003">Cell membrane</keyword>
<keyword evidence="7" id="KW-0653">Protein transport</keyword>
<evidence type="ECO:0000256" key="9">
    <source>
        <dbReference type="ARBA" id="ARBA00023010"/>
    </source>
</evidence>
<evidence type="ECO:0000313" key="13">
    <source>
        <dbReference type="Proteomes" id="UP000235460"/>
    </source>
</evidence>
<evidence type="ECO:0000256" key="2">
    <source>
        <dbReference type="ARBA" id="ARBA00006742"/>
    </source>
</evidence>
<comment type="caution">
    <text evidence="12">The sequence shown here is derived from an EMBL/GenBank/DDBJ whole genome shotgun (WGS) entry which is preliminary data.</text>
</comment>
<dbReference type="GO" id="GO:0005886">
    <property type="term" value="C:plasma membrane"/>
    <property type="evidence" value="ECO:0007669"/>
    <property type="project" value="UniProtKB-SubCell"/>
</dbReference>
<name>A0A2N7PP89_9BACT</name>
<evidence type="ECO:0000256" key="10">
    <source>
        <dbReference type="ARBA" id="ARBA00023136"/>
    </source>
</evidence>
<gene>
    <name evidence="12" type="primary">yajC</name>
    <name evidence="12" type="ORF">C0190_02680</name>
</gene>
<evidence type="ECO:0000256" key="8">
    <source>
        <dbReference type="ARBA" id="ARBA00022989"/>
    </source>
</evidence>
<keyword evidence="6 11" id="KW-0812">Transmembrane</keyword>
<comment type="similarity">
    <text evidence="2">Belongs to the YajC family.</text>
</comment>
<accession>A0A2N7PP89</accession>
<sequence length="115" mass="12901">MDLFNVFVNLAFAMGTPPQQGQAPQGGGLIGFLFTLLPLILIFIIFYLLLIRPQQKRMKEHQKFISELRIGQKVFTAGGVIGKIVKIEDNIVWLEVDKDVNIPVIKGYISGPFTQ</sequence>
<evidence type="ECO:0000256" key="6">
    <source>
        <dbReference type="ARBA" id="ARBA00022692"/>
    </source>
</evidence>
<keyword evidence="10 11" id="KW-0472">Membrane</keyword>
<dbReference type="AlphaFoldDB" id="A0A2N7PP89"/>
<feature type="transmembrane region" description="Helical" evidence="11">
    <location>
        <begin position="29"/>
        <end position="50"/>
    </location>
</feature>
<evidence type="ECO:0000256" key="11">
    <source>
        <dbReference type="SAM" id="Phobius"/>
    </source>
</evidence>
<reference evidence="12 13" key="1">
    <citation type="submission" date="2018-01" db="EMBL/GenBank/DDBJ databases">
        <title>Metagenomic assembled genomes from two thermal pools in the Uzon Caldera, Kamchatka, Russia.</title>
        <authorList>
            <person name="Wilkins L."/>
            <person name="Ettinger C."/>
        </authorList>
    </citation>
    <scope>NUCLEOTIDE SEQUENCE [LARGE SCALE GENOMIC DNA]</scope>
    <source>
        <strain evidence="12">ZAV-08</strain>
    </source>
</reference>
<dbReference type="NCBIfam" id="TIGR00739">
    <property type="entry name" value="yajC"/>
    <property type="match status" value="1"/>
</dbReference>
<dbReference type="Pfam" id="PF02699">
    <property type="entry name" value="YajC"/>
    <property type="match status" value="1"/>
</dbReference>
<dbReference type="PRINTS" id="PR01853">
    <property type="entry name" value="YAJCTRNLCASE"/>
</dbReference>
<evidence type="ECO:0000256" key="3">
    <source>
        <dbReference type="ARBA" id="ARBA00014962"/>
    </source>
</evidence>
<evidence type="ECO:0000256" key="7">
    <source>
        <dbReference type="ARBA" id="ARBA00022927"/>
    </source>
</evidence>
<keyword evidence="4" id="KW-0813">Transport</keyword>
<protein>
    <recommendedName>
        <fullName evidence="3">Sec translocon accessory complex subunit YajC</fullName>
    </recommendedName>
</protein>